<accession>A0A540R8L7</accession>
<dbReference type="GO" id="GO:0005886">
    <property type="term" value="C:plasma membrane"/>
    <property type="evidence" value="ECO:0007669"/>
    <property type="project" value="UniProtKB-SubCell"/>
</dbReference>
<proteinExistence type="inferred from homology"/>
<sequence length="322" mass="34341">MAHIARRIGQAVLVLFITFTVAFLLLSALPSDGVMARFGDPALGLSQAEIDGIREEMGIDKPLLTQYLTSLAGFVTGNFGISTQTGTAVSSMVATALPHTLALAASSIALAIVVALAFAFLATTVPAVGGFFRALPSFMVSLPGFWIAILLLQFFSFKLGWVRVIDPSPFEGLILPTLTLAVPMAAPLTQVLIRSIDDTRAMTFVQVVRARGASESWVFWRNILRNSLLPALTMVGLLFGELVGGAVVTETVFGRPGLGYLTVQAVSNRDTPVLLAIVIIAATAYVLINLVVDLLYPVLDVRLRERPLSDAPSTSAQLERTA</sequence>
<keyword evidence="2 7" id="KW-0813">Transport</keyword>
<dbReference type="SUPFAM" id="SSF161098">
    <property type="entry name" value="MetI-like"/>
    <property type="match status" value="1"/>
</dbReference>
<dbReference type="Pfam" id="PF00528">
    <property type="entry name" value="BPD_transp_1"/>
    <property type="match status" value="1"/>
</dbReference>
<gene>
    <name evidence="9" type="ORF">EJK80_02780</name>
</gene>
<dbReference type="GO" id="GO:0055085">
    <property type="term" value="P:transmembrane transport"/>
    <property type="evidence" value="ECO:0007669"/>
    <property type="project" value="InterPro"/>
</dbReference>
<keyword evidence="4 7" id="KW-0812">Transmembrane</keyword>
<evidence type="ECO:0000313" key="10">
    <source>
        <dbReference type="Proteomes" id="UP000318080"/>
    </source>
</evidence>
<dbReference type="RefSeq" id="WP_066510756.1">
    <property type="nucleotide sequence ID" value="NZ_VHIR01000003.1"/>
</dbReference>
<feature type="domain" description="ABC transmembrane type-1" evidence="8">
    <location>
        <begin position="97"/>
        <end position="296"/>
    </location>
</feature>
<dbReference type="Proteomes" id="UP000318080">
    <property type="component" value="Unassembled WGS sequence"/>
</dbReference>
<keyword evidence="6 7" id="KW-0472">Membrane</keyword>
<dbReference type="EMBL" id="VHIR01000003">
    <property type="protein sequence ID" value="TQE44085.1"/>
    <property type="molecule type" value="Genomic_DNA"/>
</dbReference>
<dbReference type="AlphaFoldDB" id="A0A540R8L7"/>
<name>A0A540R8L7_9CORY</name>
<feature type="transmembrane region" description="Helical" evidence="7">
    <location>
        <begin position="101"/>
        <end position="122"/>
    </location>
</feature>
<keyword evidence="3" id="KW-1003">Cell membrane</keyword>
<dbReference type="PROSITE" id="PS50928">
    <property type="entry name" value="ABC_TM1"/>
    <property type="match status" value="1"/>
</dbReference>
<organism evidence="9 10">
    <name type="scientific">Corynebacterium phoceense</name>
    <dbReference type="NCBI Taxonomy" id="1686286"/>
    <lineage>
        <taxon>Bacteria</taxon>
        <taxon>Bacillati</taxon>
        <taxon>Actinomycetota</taxon>
        <taxon>Actinomycetes</taxon>
        <taxon>Mycobacteriales</taxon>
        <taxon>Corynebacteriaceae</taxon>
        <taxon>Corynebacterium</taxon>
    </lineage>
</organism>
<feature type="transmembrane region" description="Helical" evidence="7">
    <location>
        <begin position="134"/>
        <end position="154"/>
    </location>
</feature>
<evidence type="ECO:0000256" key="5">
    <source>
        <dbReference type="ARBA" id="ARBA00022989"/>
    </source>
</evidence>
<comment type="similarity">
    <text evidence="7">Belongs to the binding-protein-dependent transport system permease family.</text>
</comment>
<evidence type="ECO:0000256" key="4">
    <source>
        <dbReference type="ARBA" id="ARBA00022692"/>
    </source>
</evidence>
<protein>
    <submittedName>
        <fullName evidence="9">ABC transporter permease</fullName>
    </submittedName>
</protein>
<dbReference type="InterPro" id="IPR035906">
    <property type="entry name" value="MetI-like_sf"/>
</dbReference>
<evidence type="ECO:0000259" key="8">
    <source>
        <dbReference type="PROSITE" id="PS50928"/>
    </source>
</evidence>
<feature type="transmembrane region" description="Helical" evidence="7">
    <location>
        <begin position="12"/>
        <end position="29"/>
    </location>
</feature>
<dbReference type="Gene3D" id="1.10.3720.10">
    <property type="entry name" value="MetI-like"/>
    <property type="match status" value="1"/>
</dbReference>
<evidence type="ECO:0000256" key="6">
    <source>
        <dbReference type="ARBA" id="ARBA00023136"/>
    </source>
</evidence>
<dbReference type="STRING" id="1686286.GCA_900092335_01335"/>
<feature type="transmembrane region" description="Helical" evidence="7">
    <location>
        <begin position="228"/>
        <end position="253"/>
    </location>
</feature>
<comment type="subcellular location">
    <subcellularLocation>
        <location evidence="1 7">Cell membrane</location>
        <topology evidence="1 7">Multi-pass membrane protein</topology>
    </subcellularLocation>
</comment>
<feature type="transmembrane region" description="Helical" evidence="7">
    <location>
        <begin position="174"/>
        <end position="193"/>
    </location>
</feature>
<dbReference type="InterPro" id="IPR045621">
    <property type="entry name" value="BPD_transp_1_N"/>
</dbReference>
<dbReference type="CDD" id="cd06261">
    <property type="entry name" value="TM_PBP2"/>
    <property type="match status" value="1"/>
</dbReference>
<evidence type="ECO:0000256" key="3">
    <source>
        <dbReference type="ARBA" id="ARBA00022475"/>
    </source>
</evidence>
<dbReference type="InterPro" id="IPR000515">
    <property type="entry name" value="MetI-like"/>
</dbReference>
<dbReference type="PANTHER" id="PTHR43163">
    <property type="entry name" value="DIPEPTIDE TRANSPORT SYSTEM PERMEASE PROTEIN DPPB-RELATED"/>
    <property type="match status" value="1"/>
</dbReference>
<reference evidence="9 10" key="1">
    <citation type="submission" date="2019-06" db="EMBL/GenBank/DDBJ databases">
        <title>Draft genome of C. phoceense Strain 272.</title>
        <authorList>
            <person name="Pacheco L.G.C."/>
            <person name="Barberis C.M."/>
            <person name="Almuzara M.N."/>
            <person name="Traglia G.M."/>
            <person name="Santos C.S."/>
            <person name="Rocha D.J.P.G."/>
            <person name="Aguiar E.R.G.R."/>
            <person name="Vay C.A."/>
        </authorList>
    </citation>
    <scope>NUCLEOTIDE SEQUENCE [LARGE SCALE GENOMIC DNA]</scope>
    <source>
        <strain evidence="9 10">272</strain>
    </source>
</reference>
<keyword evidence="5 7" id="KW-1133">Transmembrane helix</keyword>
<keyword evidence="10" id="KW-1185">Reference proteome</keyword>
<feature type="transmembrane region" description="Helical" evidence="7">
    <location>
        <begin position="273"/>
        <end position="296"/>
    </location>
</feature>
<dbReference type="Pfam" id="PF19300">
    <property type="entry name" value="BPD_transp_1_N"/>
    <property type="match status" value="1"/>
</dbReference>
<evidence type="ECO:0000313" key="9">
    <source>
        <dbReference type="EMBL" id="TQE44085.1"/>
    </source>
</evidence>
<dbReference type="PANTHER" id="PTHR43163:SF6">
    <property type="entry name" value="DIPEPTIDE TRANSPORT SYSTEM PERMEASE PROTEIN DPPB-RELATED"/>
    <property type="match status" value="1"/>
</dbReference>
<evidence type="ECO:0000256" key="2">
    <source>
        <dbReference type="ARBA" id="ARBA00022448"/>
    </source>
</evidence>
<comment type="caution">
    <text evidence="9">The sequence shown here is derived from an EMBL/GenBank/DDBJ whole genome shotgun (WGS) entry which is preliminary data.</text>
</comment>
<evidence type="ECO:0000256" key="1">
    <source>
        <dbReference type="ARBA" id="ARBA00004651"/>
    </source>
</evidence>
<evidence type="ECO:0000256" key="7">
    <source>
        <dbReference type="RuleBase" id="RU363032"/>
    </source>
</evidence>